<accession>A0A1Z3LTE6</accession>
<proteinExistence type="predicted"/>
<reference evidence="1 2" key="1">
    <citation type="submission" date="2017-06" db="EMBL/GenBank/DDBJ databases">
        <title>Biodegradation of gentamicin by bacterial consortia AMQD4 in synthetic medium and raw gentamicin sewage.</title>
        <authorList>
            <person name="Chang H."/>
            <person name="Feng Y."/>
            <person name="Li Z."/>
            <person name="Xue J."/>
            <person name="Cheng D."/>
        </authorList>
    </citation>
    <scope>NUCLEOTIDE SEQUENCE [LARGE SCALE GENOMIC DNA]</scope>
    <source>
        <strain evidence="1 2">BZC3</strain>
    </source>
</reference>
<evidence type="ECO:0000313" key="2">
    <source>
        <dbReference type="Proteomes" id="UP000197024"/>
    </source>
</evidence>
<sequence>MGGCDLQAGQLIEVMIQSLPVVAVPRAEDHTPKAEPAQCGGRYAKIVGGFLLGQKARLHAAAAP</sequence>
<dbReference type="Proteomes" id="UP000197024">
    <property type="component" value="Chromosome"/>
</dbReference>
<name>A0A1Z3LTE6_BREDI</name>
<organism evidence="1 2">
    <name type="scientific">Brevundimonas diminuta</name>
    <name type="common">Pseudomonas diminuta</name>
    <dbReference type="NCBI Taxonomy" id="293"/>
    <lineage>
        <taxon>Bacteria</taxon>
        <taxon>Pseudomonadati</taxon>
        <taxon>Pseudomonadota</taxon>
        <taxon>Alphaproteobacteria</taxon>
        <taxon>Caulobacterales</taxon>
        <taxon>Caulobacteraceae</taxon>
        <taxon>Brevundimonas</taxon>
    </lineage>
</organism>
<evidence type="ECO:0000313" key="1">
    <source>
        <dbReference type="EMBL" id="ASD25502.1"/>
    </source>
</evidence>
<reference evidence="1 2" key="2">
    <citation type="submission" date="2017-06" db="EMBL/GenBank/DDBJ databases">
        <authorList>
            <person name="Kim H.J."/>
            <person name="Triplett B.A."/>
        </authorList>
    </citation>
    <scope>NUCLEOTIDE SEQUENCE [LARGE SCALE GENOMIC DNA]</scope>
    <source>
        <strain evidence="1 2">BZC3</strain>
    </source>
</reference>
<dbReference type="AlphaFoldDB" id="A0A1Z3LTE6"/>
<dbReference type="EMBL" id="CP021995">
    <property type="protein sequence ID" value="ASD25502.1"/>
    <property type="molecule type" value="Genomic_DNA"/>
</dbReference>
<protein>
    <submittedName>
        <fullName evidence="1">Uncharacterized protein</fullName>
    </submittedName>
</protein>
<gene>
    <name evidence="1" type="ORF">CD943_00455</name>
</gene>